<keyword evidence="3" id="KW-1185">Reference proteome</keyword>
<dbReference type="RefSeq" id="WP_099342291.1">
    <property type="nucleotide sequence ID" value="NZ_CP032098.1"/>
</dbReference>
<evidence type="ECO:0000313" key="4">
    <source>
        <dbReference type="Proteomes" id="UP000262712"/>
    </source>
</evidence>
<dbReference type="Proteomes" id="UP000221222">
    <property type="component" value="Unassembled WGS sequence"/>
</dbReference>
<dbReference type="PANTHER" id="PTHR35566:SF1">
    <property type="entry name" value="TYPE VI SECRETION SYSTEM BASEPLATE COMPONENT TSSK1"/>
    <property type="match status" value="1"/>
</dbReference>
<accession>A0A2G1DI07</accession>
<dbReference type="Pfam" id="PF05936">
    <property type="entry name" value="T6SS_VasE"/>
    <property type="match status" value="1"/>
</dbReference>
<evidence type="ECO:0000313" key="2">
    <source>
        <dbReference type="EMBL" id="PHO18115.1"/>
    </source>
</evidence>
<dbReference type="Proteomes" id="UP000262712">
    <property type="component" value="Chromosome"/>
</dbReference>
<gene>
    <name evidence="1" type="primary">tssK</name>
    <name evidence="1" type="ORF">AMOL_1469</name>
    <name evidence="2" type="ORF">CPU12_06500</name>
</gene>
<organism evidence="2 3">
    <name type="scientific">Malaciobacter molluscorum LMG 25693</name>
    <dbReference type="NCBI Taxonomy" id="870501"/>
    <lineage>
        <taxon>Bacteria</taxon>
        <taxon>Pseudomonadati</taxon>
        <taxon>Campylobacterota</taxon>
        <taxon>Epsilonproteobacteria</taxon>
        <taxon>Campylobacterales</taxon>
        <taxon>Arcobacteraceae</taxon>
        <taxon>Malaciobacter</taxon>
    </lineage>
</organism>
<dbReference type="InterPro" id="IPR010263">
    <property type="entry name" value="T6SS_TssK"/>
</dbReference>
<evidence type="ECO:0000313" key="3">
    <source>
        <dbReference type="Proteomes" id="UP000221222"/>
    </source>
</evidence>
<reference evidence="2 3" key="1">
    <citation type="submission" date="2017-09" db="EMBL/GenBank/DDBJ databases">
        <title>Arcobacter canalis sp. nov., a new species isolated from a water canal contaminated with urban sewage.</title>
        <authorList>
            <person name="Perez-Cataluna A."/>
            <person name="Salas-Masso N."/>
            <person name="Figueras M.J."/>
        </authorList>
    </citation>
    <scope>NUCLEOTIDE SEQUENCE [LARGE SCALE GENOMIC DNA]</scope>
    <source>
        <strain evidence="2 3">F98-3</strain>
    </source>
</reference>
<dbReference type="PANTHER" id="PTHR35566">
    <property type="entry name" value="BLR3599 PROTEIN"/>
    <property type="match status" value="1"/>
</dbReference>
<dbReference type="EMBL" id="NXFY01000008">
    <property type="protein sequence ID" value="PHO18115.1"/>
    <property type="molecule type" value="Genomic_DNA"/>
</dbReference>
<reference evidence="1 4" key="2">
    <citation type="submission" date="2018-08" db="EMBL/GenBank/DDBJ databases">
        <title>Complete genome of the Arcobacter molluscorum type strain LMG 25693.</title>
        <authorList>
            <person name="Miller W.G."/>
            <person name="Yee E."/>
            <person name="Bono J.L."/>
        </authorList>
    </citation>
    <scope>NUCLEOTIDE SEQUENCE [LARGE SCALE GENOMIC DNA]</scope>
    <source>
        <strain evidence="1 4">CECT 7696</strain>
    </source>
</reference>
<protein>
    <submittedName>
        <fullName evidence="2">Type VI secretion system baseplate subunit TssK</fullName>
    </submittedName>
    <submittedName>
        <fullName evidence="1">Type VI secretion system, baseplate protein</fullName>
    </submittedName>
</protein>
<dbReference type="KEGG" id="amol:AMOL_1469"/>
<dbReference type="AlphaFoldDB" id="A0A2G1DI07"/>
<dbReference type="EMBL" id="CP032098">
    <property type="protein sequence ID" value="AXX92439.1"/>
    <property type="molecule type" value="Genomic_DNA"/>
</dbReference>
<evidence type="ECO:0000313" key="1">
    <source>
        <dbReference type="EMBL" id="AXX92439.1"/>
    </source>
</evidence>
<sequence>MENKVVWKEGLFIRPQHFQQNDRYYDYELKTRTLENRANNWGFFDLDIDENLLNTGKILIKKASGIFPDGTLFNISSKYEQLVIDIRASDVGKYIYLTLPLYTQNSDDIHFEDQENLVTRYKASIIKDIPNTNAGEISKSDLIVAKHNYKLQFEEDINGGLQKLKIAKISNISTAENITLDENFEPTFLHLESCIFLLSQIKELSAMINYRCEKLADKISDNTMQSTELGHYLMLQLLNKAYARIDYYLSQEKIHPDSLFLELSSLCSELAVFMRKERRDTQLIKYNHYEQNDSFNLLLSKIKDMLSMVLDQNSISLNIEKKKYGIHIIPIKDKKILEDSTFIFAVSADISTSKLKEVLTTGLKIGTIETIKNLVNFHLVGFKLKSLQSAPKEIPYKVNHLYFKIELTKENREELAKSAGFAFHLSSKIENISYALWVIKE</sequence>
<proteinExistence type="predicted"/>
<name>A0A2G1DI07_9BACT</name>
<dbReference type="NCBIfam" id="TIGR03353">
    <property type="entry name" value="VI_chp_4"/>
    <property type="match status" value="1"/>
</dbReference>